<dbReference type="Proteomes" id="UP001595476">
    <property type="component" value="Unassembled WGS sequence"/>
</dbReference>
<accession>A0ABV7HHP2</accession>
<evidence type="ECO:0000313" key="2">
    <source>
        <dbReference type="EMBL" id="MFC3151192.1"/>
    </source>
</evidence>
<evidence type="ECO:0000313" key="3">
    <source>
        <dbReference type="Proteomes" id="UP001595476"/>
    </source>
</evidence>
<dbReference type="Gene3D" id="3.40.190.10">
    <property type="entry name" value="Periplasmic binding protein-like II"/>
    <property type="match status" value="2"/>
</dbReference>
<dbReference type="RefSeq" id="WP_386719497.1">
    <property type="nucleotide sequence ID" value="NZ_JBHRSZ010000004.1"/>
</dbReference>
<dbReference type="SUPFAM" id="SSF53850">
    <property type="entry name" value="Periplasmic binding protein-like II"/>
    <property type="match status" value="1"/>
</dbReference>
<organism evidence="2 3">
    <name type="scientific">Litoribrevibacter euphylliae</name>
    <dbReference type="NCBI Taxonomy" id="1834034"/>
    <lineage>
        <taxon>Bacteria</taxon>
        <taxon>Pseudomonadati</taxon>
        <taxon>Pseudomonadota</taxon>
        <taxon>Gammaproteobacteria</taxon>
        <taxon>Oceanospirillales</taxon>
        <taxon>Oceanospirillaceae</taxon>
        <taxon>Litoribrevibacter</taxon>
    </lineage>
</organism>
<evidence type="ECO:0000256" key="1">
    <source>
        <dbReference type="SAM" id="SignalP"/>
    </source>
</evidence>
<comment type="caution">
    <text evidence="2">The sequence shown here is derived from an EMBL/GenBank/DDBJ whole genome shotgun (WGS) entry which is preliminary data.</text>
</comment>
<reference evidence="3" key="1">
    <citation type="journal article" date="2019" name="Int. J. Syst. Evol. Microbiol.">
        <title>The Global Catalogue of Microorganisms (GCM) 10K type strain sequencing project: providing services to taxonomists for standard genome sequencing and annotation.</title>
        <authorList>
            <consortium name="The Broad Institute Genomics Platform"/>
            <consortium name="The Broad Institute Genome Sequencing Center for Infectious Disease"/>
            <person name="Wu L."/>
            <person name="Ma J."/>
        </authorList>
    </citation>
    <scope>NUCLEOTIDE SEQUENCE [LARGE SCALE GENOMIC DNA]</scope>
    <source>
        <strain evidence="3">KCTC 52438</strain>
    </source>
</reference>
<name>A0ABV7HHP2_9GAMM</name>
<sequence>MHRMYCKHHSYRFVSVRIFLCVIALLCLSQTFSASAEEQKPRLTYFVITQQARPFQMDGEPSDGQGVVSDLVAEVLSKADIVWKVEALPFRRMIRKMEQTRDGQWIALGSPAWSGIQSERLSATPVSYAHHVALVSKSVEDASFDIFQLSQFKSKNAVLLFGFDYPGLDRFLNQHQMTTQYAKSYDSAFRLVRRDHQHSIFIEMESRIDYNLKQLNTPKTQFYRIDMSSVIPDYSIHLAYSPGLDEDIVALLDAEILRLKASGQLRNIIARYQ</sequence>
<proteinExistence type="predicted"/>
<keyword evidence="1" id="KW-0732">Signal</keyword>
<evidence type="ECO:0008006" key="4">
    <source>
        <dbReference type="Google" id="ProtNLM"/>
    </source>
</evidence>
<gene>
    <name evidence="2" type="ORF">ACFOEK_09165</name>
</gene>
<dbReference type="EMBL" id="JBHRSZ010000004">
    <property type="protein sequence ID" value="MFC3151192.1"/>
    <property type="molecule type" value="Genomic_DNA"/>
</dbReference>
<feature type="chain" id="PRO_5047538732" description="Solute-binding protein family 3/N-terminal domain-containing protein" evidence="1">
    <location>
        <begin position="37"/>
        <end position="273"/>
    </location>
</feature>
<feature type="signal peptide" evidence="1">
    <location>
        <begin position="1"/>
        <end position="36"/>
    </location>
</feature>
<keyword evidence="3" id="KW-1185">Reference proteome</keyword>
<protein>
    <recommendedName>
        <fullName evidence="4">Solute-binding protein family 3/N-terminal domain-containing protein</fullName>
    </recommendedName>
</protein>